<keyword evidence="1" id="KW-0812">Transmembrane</keyword>
<organism evidence="2 3">
    <name type="scientific">Hyella patelloides LEGE 07179</name>
    <dbReference type="NCBI Taxonomy" id="945734"/>
    <lineage>
        <taxon>Bacteria</taxon>
        <taxon>Bacillati</taxon>
        <taxon>Cyanobacteriota</taxon>
        <taxon>Cyanophyceae</taxon>
        <taxon>Pleurocapsales</taxon>
        <taxon>Hyellaceae</taxon>
        <taxon>Hyella</taxon>
    </lineage>
</organism>
<dbReference type="Proteomes" id="UP000320055">
    <property type="component" value="Unassembled WGS sequence"/>
</dbReference>
<evidence type="ECO:0000313" key="2">
    <source>
        <dbReference type="EMBL" id="VEP12401.1"/>
    </source>
</evidence>
<accession>A0A563VLV9</accession>
<name>A0A563VLV9_9CYAN</name>
<keyword evidence="1" id="KW-0472">Membrane</keyword>
<dbReference type="OrthoDB" id="463213at2"/>
<proteinExistence type="predicted"/>
<evidence type="ECO:0000313" key="3">
    <source>
        <dbReference type="Proteomes" id="UP000320055"/>
    </source>
</evidence>
<dbReference type="AlphaFoldDB" id="A0A563VLV9"/>
<sequence>MTLNLTDSWISIKKKQIASGKKIPTQINFNLTTNDLEQIINQRQRFNRLNLSPELLAELRYYSLLQNQTTLELSLTFTTYYVRKQQKIAVIKSIIDLQGKISQQLCRSFLKKPRLLNDLVVSHYWLIGKICDRIHLKYKSKNSLLAWSLSLAIVLIIAPLFFYFLKLNFSPKLIILVAILFLLYLTINFIFKKYLASFLLQQLLFGFFSKNTYRRRLGWLLLQYFG</sequence>
<reference evidence="2 3" key="1">
    <citation type="submission" date="2019-01" db="EMBL/GenBank/DDBJ databases">
        <authorList>
            <person name="Brito A."/>
        </authorList>
    </citation>
    <scope>NUCLEOTIDE SEQUENCE [LARGE SCALE GENOMIC DNA]</scope>
    <source>
        <strain evidence="2">1</strain>
    </source>
</reference>
<gene>
    <name evidence="2" type="ORF">H1P_1470018</name>
</gene>
<feature type="transmembrane region" description="Helical" evidence="1">
    <location>
        <begin position="171"/>
        <end position="191"/>
    </location>
</feature>
<keyword evidence="3" id="KW-1185">Reference proteome</keyword>
<dbReference type="RefSeq" id="WP_144870389.1">
    <property type="nucleotide sequence ID" value="NZ_LR213898.1"/>
</dbReference>
<dbReference type="EMBL" id="CAACVJ010000054">
    <property type="protein sequence ID" value="VEP12401.1"/>
    <property type="molecule type" value="Genomic_DNA"/>
</dbReference>
<keyword evidence="1" id="KW-1133">Transmembrane helix</keyword>
<evidence type="ECO:0000256" key="1">
    <source>
        <dbReference type="SAM" id="Phobius"/>
    </source>
</evidence>
<protein>
    <submittedName>
        <fullName evidence="2">Uncharacterized protein</fullName>
    </submittedName>
</protein>
<feature type="transmembrane region" description="Helical" evidence="1">
    <location>
        <begin position="144"/>
        <end position="165"/>
    </location>
</feature>